<reference evidence="2 3" key="1">
    <citation type="submission" date="2024-06" db="EMBL/GenBank/DDBJ databases">
        <title>A chromosome level genome sequence of Diviner's sage (Salvia divinorum).</title>
        <authorList>
            <person name="Ford S.A."/>
            <person name="Ro D.-K."/>
            <person name="Ness R.W."/>
            <person name="Phillips M.A."/>
        </authorList>
    </citation>
    <scope>NUCLEOTIDE SEQUENCE [LARGE SCALE GENOMIC DNA]</scope>
    <source>
        <strain evidence="2">SAF-2024a</strain>
        <tissue evidence="2">Leaf</tissue>
    </source>
</reference>
<sequence length="135" mass="15442">MGWNNHNIFRLLLLVSSTLPPPSLQTHFFQLSWEKRKQLHWNFGSIYISSPPLSSTSNDFENLRKKKKHMFIIGEQLTQALVLLLKALHLSDLALYYSISILYGYGTTKAKVVCVIVINAKDDSVSNYSVKSIDR</sequence>
<name>A0ABD1HVF9_SALDI</name>
<organism evidence="2 3">
    <name type="scientific">Salvia divinorum</name>
    <name type="common">Maria pastora</name>
    <name type="synonym">Diviner's sage</name>
    <dbReference type="NCBI Taxonomy" id="28513"/>
    <lineage>
        <taxon>Eukaryota</taxon>
        <taxon>Viridiplantae</taxon>
        <taxon>Streptophyta</taxon>
        <taxon>Embryophyta</taxon>
        <taxon>Tracheophyta</taxon>
        <taxon>Spermatophyta</taxon>
        <taxon>Magnoliopsida</taxon>
        <taxon>eudicotyledons</taxon>
        <taxon>Gunneridae</taxon>
        <taxon>Pentapetalae</taxon>
        <taxon>asterids</taxon>
        <taxon>lamiids</taxon>
        <taxon>Lamiales</taxon>
        <taxon>Lamiaceae</taxon>
        <taxon>Nepetoideae</taxon>
        <taxon>Mentheae</taxon>
        <taxon>Salviinae</taxon>
        <taxon>Salvia</taxon>
        <taxon>Salvia subgen. Calosphace</taxon>
    </lineage>
</organism>
<dbReference type="Proteomes" id="UP001567538">
    <property type="component" value="Unassembled WGS sequence"/>
</dbReference>
<feature type="signal peptide" evidence="1">
    <location>
        <begin position="1"/>
        <end position="25"/>
    </location>
</feature>
<feature type="chain" id="PRO_5044764815" evidence="1">
    <location>
        <begin position="26"/>
        <end position="135"/>
    </location>
</feature>
<keyword evidence="1" id="KW-0732">Signal</keyword>
<gene>
    <name evidence="2" type="ORF">AAHA92_10668</name>
</gene>
<proteinExistence type="predicted"/>
<dbReference type="EMBL" id="JBEAFC010000004">
    <property type="protein sequence ID" value="KAL1560460.1"/>
    <property type="molecule type" value="Genomic_DNA"/>
</dbReference>
<evidence type="ECO:0000313" key="2">
    <source>
        <dbReference type="EMBL" id="KAL1560460.1"/>
    </source>
</evidence>
<accession>A0ABD1HVF9</accession>
<evidence type="ECO:0000313" key="3">
    <source>
        <dbReference type="Proteomes" id="UP001567538"/>
    </source>
</evidence>
<protein>
    <submittedName>
        <fullName evidence="2">Uncharacterized protein</fullName>
    </submittedName>
</protein>
<comment type="caution">
    <text evidence="2">The sequence shown here is derived from an EMBL/GenBank/DDBJ whole genome shotgun (WGS) entry which is preliminary data.</text>
</comment>
<dbReference type="AlphaFoldDB" id="A0ABD1HVF9"/>
<keyword evidence="3" id="KW-1185">Reference proteome</keyword>
<evidence type="ECO:0000256" key="1">
    <source>
        <dbReference type="SAM" id="SignalP"/>
    </source>
</evidence>